<evidence type="ECO:0000313" key="1">
    <source>
        <dbReference type="EMBL" id="TXK62058.1"/>
    </source>
</evidence>
<dbReference type="Proteomes" id="UP000321248">
    <property type="component" value="Unassembled WGS sequence"/>
</dbReference>
<dbReference type="PANTHER" id="PTHR40590:SF1">
    <property type="entry name" value="CYTOPLASMIC PROTEIN"/>
    <property type="match status" value="1"/>
</dbReference>
<dbReference type="EMBL" id="VRTS01000006">
    <property type="protein sequence ID" value="TXK62058.1"/>
    <property type="molecule type" value="Genomic_DNA"/>
</dbReference>
<accession>A0A5C8KMV3</accession>
<protein>
    <submittedName>
        <fullName evidence="1">TraB/GumN family protein</fullName>
    </submittedName>
</protein>
<dbReference type="AlphaFoldDB" id="A0A5C8KMV3"/>
<dbReference type="OrthoDB" id="357294at2"/>
<dbReference type="InterPro" id="IPR002816">
    <property type="entry name" value="TraB/PrgY/GumN_fam"/>
</dbReference>
<evidence type="ECO:0000313" key="2">
    <source>
        <dbReference type="Proteomes" id="UP000321248"/>
    </source>
</evidence>
<organism evidence="1 2">
    <name type="scientific">Alkalisalibacterium limincola</name>
    <dbReference type="NCBI Taxonomy" id="2699169"/>
    <lineage>
        <taxon>Bacteria</taxon>
        <taxon>Pseudomonadati</taxon>
        <taxon>Pseudomonadota</taxon>
        <taxon>Gammaproteobacteria</taxon>
        <taxon>Lysobacterales</taxon>
        <taxon>Lysobacteraceae</taxon>
        <taxon>Alkalisalibacterium</taxon>
    </lineage>
</organism>
<dbReference type="InterPro" id="IPR047111">
    <property type="entry name" value="YbaP-like"/>
</dbReference>
<name>A0A5C8KMV3_9GAMM</name>
<comment type="caution">
    <text evidence="1">The sequence shown here is derived from an EMBL/GenBank/DDBJ whole genome shotgun (WGS) entry which is preliminary data.</text>
</comment>
<gene>
    <name evidence="1" type="ORF">FU658_09420</name>
</gene>
<proteinExistence type="predicted"/>
<sequence>MLPEGQKLSEMVQPETREKLVKFLGSEAALPAVDPYKPWFFGLSIALTTMQAAGFDATRGLDQHFMARVAQDGKPTGGLETVDDQLAALDGGPWEEQEISLRESLKPPAELREDVERLHVAWRSGDAKALEQVVIDEMMAKTPVTARLTNLERNERWVPQIQALLDQPGTTLVVVGALHLVGEDGLPALMEARGVRFERVGHR</sequence>
<reference evidence="1 2" key="1">
    <citation type="submission" date="2019-08" db="EMBL/GenBank/DDBJ databases">
        <authorList>
            <person name="Karlyshev A.V."/>
        </authorList>
    </citation>
    <scope>NUCLEOTIDE SEQUENCE [LARGE SCALE GENOMIC DNA]</scope>
    <source>
        <strain evidence="1 2">Alg18-2.2</strain>
    </source>
</reference>
<dbReference type="PANTHER" id="PTHR40590">
    <property type="entry name" value="CYTOPLASMIC PROTEIN-RELATED"/>
    <property type="match status" value="1"/>
</dbReference>
<keyword evidence="2" id="KW-1185">Reference proteome</keyword>
<dbReference type="Pfam" id="PF01963">
    <property type="entry name" value="TraB_PrgY_gumN"/>
    <property type="match status" value="1"/>
</dbReference>
<dbReference type="CDD" id="cd14789">
    <property type="entry name" value="Tiki"/>
    <property type="match status" value="1"/>
</dbReference>